<feature type="non-terminal residue" evidence="1">
    <location>
        <position position="1"/>
    </location>
</feature>
<comment type="caution">
    <text evidence="1">The sequence shown here is derived from an EMBL/GenBank/DDBJ whole genome shotgun (WGS) entry which is preliminary data.</text>
</comment>
<feature type="non-terminal residue" evidence="1">
    <location>
        <position position="80"/>
    </location>
</feature>
<gene>
    <name evidence="1" type="ORF">Tci_932635</name>
</gene>
<proteinExistence type="predicted"/>
<accession>A0A699XRV4</accession>
<protein>
    <submittedName>
        <fullName evidence="1">Uncharacterized protein</fullName>
    </submittedName>
</protein>
<evidence type="ECO:0000313" key="1">
    <source>
        <dbReference type="EMBL" id="GFD60666.1"/>
    </source>
</evidence>
<dbReference type="AlphaFoldDB" id="A0A699XRV4"/>
<sequence length="80" mass="8218">LSDPDLLALGGSNSLIVRVEEKVAAVANAVGERALKVRIGVHPNPVEIFDDVTVAGIDIDLPCVDVTELGARKAGSSNGI</sequence>
<name>A0A699XRV4_TANCI</name>
<organism evidence="1">
    <name type="scientific">Tanacetum cinerariifolium</name>
    <name type="common">Dalmatian daisy</name>
    <name type="synonym">Chrysanthemum cinerariifolium</name>
    <dbReference type="NCBI Taxonomy" id="118510"/>
    <lineage>
        <taxon>Eukaryota</taxon>
        <taxon>Viridiplantae</taxon>
        <taxon>Streptophyta</taxon>
        <taxon>Embryophyta</taxon>
        <taxon>Tracheophyta</taxon>
        <taxon>Spermatophyta</taxon>
        <taxon>Magnoliopsida</taxon>
        <taxon>eudicotyledons</taxon>
        <taxon>Gunneridae</taxon>
        <taxon>Pentapetalae</taxon>
        <taxon>asterids</taxon>
        <taxon>campanulids</taxon>
        <taxon>Asterales</taxon>
        <taxon>Asteraceae</taxon>
        <taxon>Asteroideae</taxon>
        <taxon>Anthemideae</taxon>
        <taxon>Anthemidinae</taxon>
        <taxon>Tanacetum</taxon>
    </lineage>
</organism>
<reference evidence="1" key="1">
    <citation type="journal article" date="2019" name="Sci. Rep.">
        <title>Draft genome of Tanacetum cinerariifolium, the natural source of mosquito coil.</title>
        <authorList>
            <person name="Yamashiro T."/>
            <person name="Shiraishi A."/>
            <person name="Satake H."/>
            <person name="Nakayama K."/>
        </authorList>
    </citation>
    <scope>NUCLEOTIDE SEQUENCE</scope>
</reference>
<dbReference type="EMBL" id="BKCJ011880755">
    <property type="protein sequence ID" value="GFD60666.1"/>
    <property type="molecule type" value="Genomic_DNA"/>
</dbReference>